<gene>
    <name evidence="4" type="ORF">LCGC14_0639850</name>
</gene>
<dbReference type="SUPFAM" id="SSF53955">
    <property type="entry name" value="Lysozyme-like"/>
    <property type="match status" value="1"/>
</dbReference>
<accession>A0A0F9QZF7</accession>
<protein>
    <recommendedName>
        <fullName evidence="3">Transglycosylase SLT domain-containing protein</fullName>
    </recommendedName>
</protein>
<reference evidence="4" key="1">
    <citation type="journal article" date="2015" name="Nature">
        <title>Complex archaea that bridge the gap between prokaryotes and eukaryotes.</title>
        <authorList>
            <person name="Spang A."/>
            <person name="Saw J.H."/>
            <person name="Jorgensen S.L."/>
            <person name="Zaremba-Niedzwiedzka K."/>
            <person name="Martijn J."/>
            <person name="Lind A.E."/>
            <person name="van Eijk R."/>
            <person name="Schleper C."/>
            <person name="Guy L."/>
            <person name="Ettema T.J."/>
        </authorList>
    </citation>
    <scope>NUCLEOTIDE SEQUENCE</scope>
</reference>
<evidence type="ECO:0000259" key="3">
    <source>
        <dbReference type="Pfam" id="PF01464"/>
    </source>
</evidence>
<proteinExistence type="predicted"/>
<evidence type="ECO:0000256" key="2">
    <source>
        <dbReference type="SAM" id="Phobius"/>
    </source>
</evidence>
<dbReference type="InterPro" id="IPR008258">
    <property type="entry name" value="Transglycosylase_SLT_dom_1"/>
</dbReference>
<evidence type="ECO:0000256" key="1">
    <source>
        <dbReference type="SAM" id="MobiDB-lite"/>
    </source>
</evidence>
<organism evidence="4">
    <name type="scientific">marine sediment metagenome</name>
    <dbReference type="NCBI Taxonomy" id="412755"/>
    <lineage>
        <taxon>unclassified sequences</taxon>
        <taxon>metagenomes</taxon>
        <taxon>ecological metagenomes</taxon>
    </lineage>
</organism>
<feature type="transmembrane region" description="Helical" evidence="2">
    <location>
        <begin position="30"/>
        <end position="48"/>
    </location>
</feature>
<dbReference type="CDD" id="cd00254">
    <property type="entry name" value="LT-like"/>
    <property type="match status" value="1"/>
</dbReference>
<dbReference type="EMBL" id="LAZR01001153">
    <property type="protein sequence ID" value="KKN49735.1"/>
    <property type="molecule type" value="Genomic_DNA"/>
</dbReference>
<dbReference type="PANTHER" id="PTHR37423:SF2">
    <property type="entry name" value="MEMBRANE-BOUND LYTIC MUREIN TRANSGLYCOSYLASE C"/>
    <property type="match status" value="1"/>
</dbReference>
<dbReference type="Gene3D" id="1.10.530.10">
    <property type="match status" value="1"/>
</dbReference>
<dbReference type="InterPro" id="IPR023346">
    <property type="entry name" value="Lysozyme-like_dom_sf"/>
</dbReference>
<dbReference type="AlphaFoldDB" id="A0A0F9QZF7"/>
<name>A0A0F9QZF7_9ZZZZ</name>
<feature type="region of interest" description="Disordered" evidence="1">
    <location>
        <begin position="1"/>
        <end position="21"/>
    </location>
</feature>
<feature type="domain" description="Transglycosylase SLT" evidence="3">
    <location>
        <begin position="62"/>
        <end position="158"/>
    </location>
</feature>
<feature type="compositionally biased region" description="Polar residues" evidence="1">
    <location>
        <begin position="7"/>
        <end position="16"/>
    </location>
</feature>
<sequence>MKGRNEITPTNSTHVSAAQPGPARENVKRSYLLIALFVMAAASMFYFSGWSIPAAGRRFAELFQRAEYTHGVPQHLLARMAQQESNFDPDARSSAGALGIMQIVPRWHPDVNALDPAAAIDYAGALIRKHFERFGSWAQALAAYNAGPTRTAREISASGVNWLAHMPAETQDYIARITADVRVS</sequence>
<dbReference type="PANTHER" id="PTHR37423">
    <property type="entry name" value="SOLUBLE LYTIC MUREIN TRANSGLYCOSYLASE-RELATED"/>
    <property type="match status" value="1"/>
</dbReference>
<keyword evidence="2" id="KW-1133">Transmembrane helix</keyword>
<keyword evidence="2" id="KW-0812">Transmembrane</keyword>
<comment type="caution">
    <text evidence="4">The sequence shown here is derived from an EMBL/GenBank/DDBJ whole genome shotgun (WGS) entry which is preliminary data.</text>
</comment>
<evidence type="ECO:0000313" key="4">
    <source>
        <dbReference type="EMBL" id="KKN49735.1"/>
    </source>
</evidence>
<dbReference type="Pfam" id="PF01464">
    <property type="entry name" value="SLT"/>
    <property type="match status" value="1"/>
</dbReference>
<keyword evidence="2" id="KW-0472">Membrane</keyword>